<name>A0A5J6X2F7_9GAMM</name>
<dbReference type="EMBL" id="CP040449">
    <property type="protein sequence ID" value="QFI55935.1"/>
    <property type="molecule type" value="Genomic_DNA"/>
</dbReference>
<feature type="domain" description="Solute-binding protein family 3/N-terminal" evidence="3">
    <location>
        <begin position="21"/>
        <end position="252"/>
    </location>
</feature>
<reference evidence="4 5" key="1">
    <citation type="submission" date="2019-05" db="EMBL/GenBank/DDBJ databases">
        <title>OXA-830, a novel chromosomally encoded expanded-spectrum class D beta-lactamase in Aeromonas simiae.</title>
        <authorList>
            <person name="Zhou W."/>
            <person name="Chen Q."/>
        </authorList>
    </citation>
    <scope>NUCLEOTIDE SEQUENCE [LARGE SCALE GENOMIC DNA]</scope>
    <source>
        <strain evidence="4 5">A6</strain>
    </source>
</reference>
<dbReference type="RefSeq" id="WP_193002176.1">
    <property type="nucleotide sequence ID" value="NZ_CP040449.1"/>
</dbReference>
<evidence type="ECO:0000259" key="3">
    <source>
        <dbReference type="SMART" id="SM00062"/>
    </source>
</evidence>
<comment type="similarity">
    <text evidence="1">Belongs to the bacterial solute-binding protein 3 family.</text>
</comment>
<evidence type="ECO:0000313" key="4">
    <source>
        <dbReference type="EMBL" id="QFI55935.1"/>
    </source>
</evidence>
<dbReference type="KEGG" id="asim:FE240_15315"/>
<accession>A0A5J6X2F7</accession>
<dbReference type="Proteomes" id="UP000594034">
    <property type="component" value="Chromosome"/>
</dbReference>
<dbReference type="PANTHER" id="PTHR35936">
    <property type="entry name" value="MEMBRANE-BOUND LYTIC MUREIN TRANSGLYCOSYLASE F"/>
    <property type="match status" value="1"/>
</dbReference>
<gene>
    <name evidence="4" type="ORF">FE240_15315</name>
</gene>
<dbReference type="PANTHER" id="PTHR35936:SF25">
    <property type="entry name" value="ABC TRANSPORTER SUBSTRATE-BINDING PROTEIN"/>
    <property type="match status" value="1"/>
</dbReference>
<evidence type="ECO:0000256" key="1">
    <source>
        <dbReference type="ARBA" id="ARBA00010333"/>
    </source>
</evidence>
<evidence type="ECO:0000313" key="5">
    <source>
        <dbReference type="Proteomes" id="UP000594034"/>
    </source>
</evidence>
<dbReference type="InterPro" id="IPR001638">
    <property type="entry name" value="Solute-binding_3/MltF_N"/>
</dbReference>
<organism evidence="4 5">
    <name type="scientific">Aeromonas simiae</name>
    <dbReference type="NCBI Taxonomy" id="218936"/>
    <lineage>
        <taxon>Bacteria</taxon>
        <taxon>Pseudomonadati</taxon>
        <taxon>Pseudomonadota</taxon>
        <taxon>Gammaproteobacteria</taxon>
        <taxon>Aeromonadales</taxon>
        <taxon>Aeromonadaceae</taxon>
        <taxon>Aeromonas</taxon>
    </lineage>
</organism>
<dbReference type="Gene3D" id="3.40.190.10">
    <property type="entry name" value="Periplasmic binding protein-like II"/>
    <property type="match status" value="2"/>
</dbReference>
<keyword evidence="5" id="KW-1185">Reference proteome</keyword>
<protein>
    <submittedName>
        <fullName evidence="4">Amino acid ABC transporter substrate-binding protein</fullName>
    </submittedName>
</protein>
<dbReference type="AlphaFoldDB" id="A0A5J6X2F7"/>
<dbReference type="Pfam" id="PF00497">
    <property type="entry name" value="SBP_bac_3"/>
    <property type="match status" value="1"/>
</dbReference>
<dbReference type="SMART" id="SM00062">
    <property type="entry name" value="PBPb"/>
    <property type="match status" value="1"/>
</dbReference>
<proteinExistence type="inferred from homology"/>
<evidence type="ECO:0000256" key="2">
    <source>
        <dbReference type="ARBA" id="ARBA00022729"/>
    </source>
</evidence>
<keyword evidence="2" id="KW-0732">Signal</keyword>
<sequence>MRVKWCCLLLGLLLAPLQAKTLLIGGLLEPPLKYLDQAGNPTGLDVDIVSRIFGTLGQPFRIELIDSGARLSRSAREGRYDMLLSYSYRPEREAYLIYPAESHIIHSWYFFVRKEERGRIQFGRLEDLKPWRLGLTRDFAYTPEINAIEGDASWQVQVVSMNMLQLRKLAQGRIDVVPMQLASAFAQIHAEGLAGKLDYLPRPIRSSTYFNVWCKARADAGTPTLMRAYDAELRRMKEDGRLQDIYTKYGVPYREP</sequence>
<dbReference type="SUPFAM" id="SSF53850">
    <property type="entry name" value="Periplasmic binding protein-like II"/>
    <property type="match status" value="1"/>
</dbReference>